<organism evidence="1">
    <name type="scientific">Leifsonia sp. NPDC080035</name>
    <dbReference type="NCBI Taxonomy" id="3143936"/>
    <lineage>
        <taxon>Bacteria</taxon>
        <taxon>Bacillati</taxon>
        <taxon>Actinomycetota</taxon>
        <taxon>Actinomycetes</taxon>
        <taxon>Micrococcales</taxon>
        <taxon>Microbacteriaceae</taxon>
        <taxon>Leifsonia</taxon>
    </lineage>
</organism>
<dbReference type="RefSeq" id="WP_348789141.1">
    <property type="nucleotide sequence ID" value="NZ_CP157390.1"/>
</dbReference>
<sequence length="322" mass="33186">MTGRTSGLRVAFAGVAHSHPWADAANLVDIGATVSAVWDADDPARRDDFAERFGAAVAPDPGALLADGPDLVVATPRTPRAVAVAAACAAAGIPVFLNKTVAASEEAVGAFDRLDAAGSRFSTASVLRFAPAVAGFAERVDPARMLAVEVSAQHDIAGFLTPERDWQDDPAGAGGTILNVGLHAFELLDAVIPGARPIIAVGRSARGDLPTRSETVALALGSVHGVPLTVSVSGVPGPDRYAIRVLAPDGAHELVLGDGDDLGYTGLARRLVDFARGGDAPVAWRRSRESYRAALELAALTREPAPVLVAEPARELVAEPAR</sequence>
<dbReference type="SUPFAM" id="SSF51735">
    <property type="entry name" value="NAD(P)-binding Rossmann-fold domains"/>
    <property type="match status" value="1"/>
</dbReference>
<dbReference type="Gene3D" id="3.30.360.10">
    <property type="entry name" value="Dihydrodipicolinate Reductase, domain 2"/>
    <property type="match status" value="1"/>
</dbReference>
<protein>
    <recommendedName>
        <fullName evidence="2">Gfo/Idh/MocA family oxidoreductase</fullName>
    </recommendedName>
</protein>
<reference evidence="1" key="1">
    <citation type="submission" date="2024-05" db="EMBL/GenBank/DDBJ databases">
        <title>The Natural Products Discovery Center: Release of the First 8490 Sequenced Strains for Exploring Actinobacteria Biosynthetic Diversity.</title>
        <authorList>
            <person name="Kalkreuter E."/>
            <person name="Kautsar S.A."/>
            <person name="Yang D."/>
            <person name="Bader C.D."/>
            <person name="Teijaro C.N."/>
            <person name="Fluegel L."/>
            <person name="Davis C.M."/>
            <person name="Simpson J.R."/>
            <person name="Lauterbach L."/>
            <person name="Steele A.D."/>
            <person name="Gui C."/>
            <person name="Meng S."/>
            <person name="Li G."/>
            <person name="Viehrig K."/>
            <person name="Ye F."/>
            <person name="Su P."/>
            <person name="Kiefer A.F."/>
            <person name="Nichols A."/>
            <person name="Cepeda A.J."/>
            <person name="Yan W."/>
            <person name="Fan B."/>
            <person name="Jiang Y."/>
            <person name="Adhikari A."/>
            <person name="Zheng C.-J."/>
            <person name="Schuster L."/>
            <person name="Cowan T.M."/>
            <person name="Smanski M.J."/>
            <person name="Chevrette M.G."/>
            <person name="de Carvalho L.P.S."/>
            <person name="Shen B."/>
        </authorList>
    </citation>
    <scope>NUCLEOTIDE SEQUENCE</scope>
    <source>
        <strain evidence="1">NPDC080035</strain>
    </source>
</reference>
<accession>A0AAU7GDD3</accession>
<dbReference type="Gene3D" id="3.40.50.720">
    <property type="entry name" value="NAD(P)-binding Rossmann-like Domain"/>
    <property type="match status" value="1"/>
</dbReference>
<evidence type="ECO:0008006" key="2">
    <source>
        <dbReference type="Google" id="ProtNLM"/>
    </source>
</evidence>
<proteinExistence type="predicted"/>
<name>A0AAU7GDD3_9MICO</name>
<dbReference type="AlphaFoldDB" id="A0AAU7GDD3"/>
<evidence type="ECO:0000313" key="1">
    <source>
        <dbReference type="EMBL" id="XBM49222.1"/>
    </source>
</evidence>
<dbReference type="InterPro" id="IPR036291">
    <property type="entry name" value="NAD(P)-bd_dom_sf"/>
</dbReference>
<gene>
    <name evidence="1" type="ORF">AAME72_05015</name>
</gene>
<dbReference type="EMBL" id="CP157390">
    <property type="protein sequence ID" value="XBM49222.1"/>
    <property type="molecule type" value="Genomic_DNA"/>
</dbReference>